<dbReference type="EMBL" id="JASNQZ010000015">
    <property type="protein sequence ID" value="KAL0946328.1"/>
    <property type="molecule type" value="Genomic_DNA"/>
</dbReference>
<dbReference type="InterPro" id="IPR012340">
    <property type="entry name" value="NA-bd_OB-fold"/>
</dbReference>
<organism evidence="2 3">
    <name type="scientific">Hohenbuehelia grisea</name>
    <dbReference type="NCBI Taxonomy" id="104357"/>
    <lineage>
        <taxon>Eukaryota</taxon>
        <taxon>Fungi</taxon>
        <taxon>Dikarya</taxon>
        <taxon>Basidiomycota</taxon>
        <taxon>Agaricomycotina</taxon>
        <taxon>Agaricomycetes</taxon>
        <taxon>Agaricomycetidae</taxon>
        <taxon>Agaricales</taxon>
        <taxon>Pleurotineae</taxon>
        <taxon>Pleurotaceae</taxon>
        <taxon>Hohenbuehelia</taxon>
    </lineage>
</organism>
<dbReference type="Proteomes" id="UP001556367">
    <property type="component" value="Unassembled WGS sequence"/>
</dbReference>
<accession>A0ABR3ISS5</accession>
<evidence type="ECO:0000313" key="3">
    <source>
        <dbReference type="Proteomes" id="UP001556367"/>
    </source>
</evidence>
<dbReference type="SUPFAM" id="SSF50249">
    <property type="entry name" value="Nucleic acid-binding proteins"/>
    <property type="match status" value="1"/>
</dbReference>
<sequence length="313" mass="34920">MYRIFLGAPTAEELDNDPSSYSWNTYSSAPSFSATQNLAFSTLQLEEASRRVSRVYENVIFKDNDEDDNDNEETQEDTSAQSLNEDGSTVISWEDSNDFSLQEHPKTSVLDSSSIEHSNSTFLETQEDSQGVYSDASSIGRFPTFTFSLHTLGTLNSIRRLSTTMIRRWNLLLAVLEVEGPDTIRLKKGVDAGKEVSLLKLIMGDDEGNICKLTAWRETADHWSGAGNRVAVKRGDIVHLESINASTDSPPSISLTASPHLSSQLQVCYRTMPYTHEDMRLRPDLRLGYSDPVVRKISSLVAWFEGLAGLQHQ</sequence>
<reference evidence="3" key="1">
    <citation type="submission" date="2024-06" db="EMBL/GenBank/DDBJ databases">
        <title>Multi-omics analyses provide insights into the biosynthesis of the anticancer antibiotic pleurotin in Hohenbuehelia grisea.</title>
        <authorList>
            <person name="Weaver J.A."/>
            <person name="Alberti F."/>
        </authorList>
    </citation>
    <scope>NUCLEOTIDE SEQUENCE [LARGE SCALE GENOMIC DNA]</scope>
    <source>
        <strain evidence="3">T-177</strain>
    </source>
</reference>
<proteinExistence type="predicted"/>
<dbReference type="Gene3D" id="2.40.50.140">
    <property type="entry name" value="Nucleic acid-binding proteins"/>
    <property type="match status" value="1"/>
</dbReference>
<keyword evidence="3" id="KW-1185">Reference proteome</keyword>
<feature type="region of interest" description="Disordered" evidence="1">
    <location>
        <begin position="63"/>
        <end position="86"/>
    </location>
</feature>
<protein>
    <submittedName>
        <fullName evidence="2">Uncharacterized protein</fullName>
    </submittedName>
</protein>
<evidence type="ECO:0000313" key="2">
    <source>
        <dbReference type="EMBL" id="KAL0946328.1"/>
    </source>
</evidence>
<feature type="compositionally biased region" description="Polar residues" evidence="1">
    <location>
        <begin position="77"/>
        <end position="86"/>
    </location>
</feature>
<name>A0ABR3ISS5_9AGAR</name>
<evidence type="ECO:0000256" key="1">
    <source>
        <dbReference type="SAM" id="MobiDB-lite"/>
    </source>
</evidence>
<comment type="caution">
    <text evidence="2">The sequence shown here is derived from an EMBL/GenBank/DDBJ whole genome shotgun (WGS) entry which is preliminary data.</text>
</comment>
<gene>
    <name evidence="2" type="ORF">HGRIS_012567</name>
</gene>
<feature type="compositionally biased region" description="Acidic residues" evidence="1">
    <location>
        <begin position="64"/>
        <end position="76"/>
    </location>
</feature>